<evidence type="ECO:0000259" key="10">
    <source>
        <dbReference type="PROSITE" id="PS50893"/>
    </source>
</evidence>
<evidence type="ECO:0000256" key="9">
    <source>
        <dbReference type="ARBA" id="ARBA00023136"/>
    </source>
</evidence>
<keyword evidence="12" id="KW-1185">Reference proteome</keyword>
<protein>
    <submittedName>
        <fullName evidence="11">ABC transporter ATP-binding protein</fullName>
    </submittedName>
</protein>
<sequence>MDEKKAFLQIKNLNVEYVTKEETVHAVNGVSFKLEKGKVLGLVGETGAGKTTIARAILRVLQEPPAVLKEGEILLAGKNLLELPEEKICHVRGKKITMIFQDPMTSLNPVMSVGSQIAEVIALHNKISKNEVRKKAEEMLETVGIPAERYDEFPHQFSGGMKQRVVIAIALACNPALLLADEPTTALDVTIQAQVLELMKKLNRENNTTTILITHDLGVVAEMCDEVAIVYAGEIVESGSLEDVFENPSHPYTVGLFGALPKIREDVEWLSPIEGMPPDPTDLPKGCKFHPRCPKATEQCRSCQPDLKEITQGHKCRCHFAEEKEGSGCPN</sequence>
<dbReference type="EMBL" id="JACOPF010000001">
    <property type="protein sequence ID" value="MBC5688375.1"/>
    <property type="molecule type" value="Genomic_DNA"/>
</dbReference>
<keyword evidence="6" id="KW-0547">Nucleotide-binding</keyword>
<dbReference type="Pfam" id="PF08352">
    <property type="entry name" value="oligo_HPY"/>
    <property type="match status" value="1"/>
</dbReference>
<accession>A0A923LGL7</accession>
<evidence type="ECO:0000256" key="2">
    <source>
        <dbReference type="ARBA" id="ARBA00005417"/>
    </source>
</evidence>
<dbReference type="InterPro" id="IPR003593">
    <property type="entry name" value="AAA+_ATPase"/>
</dbReference>
<dbReference type="PANTHER" id="PTHR43297">
    <property type="entry name" value="OLIGOPEPTIDE TRANSPORT ATP-BINDING PROTEIN APPD"/>
    <property type="match status" value="1"/>
</dbReference>
<gene>
    <name evidence="11" type="ORF">H8S37_05460</name>
</gene>
<keyword evidence="9" id="KW-0472">Membrane</keyword>
<evidence type="ECO:0000256" key="8">
    <source>
        <dbReference type="ARBA" id="ARBA00022967"/>
    </source>
</evidence>
<dbReference type="AlphaFoldDB" id="A0A923LGL7"/>
<evidence type="ECO:0000256" key="6">
    <source>
        <dbReference type="ARBA" id="ARBA00022741"/>
    </source>
</evidence>
<evidence type="ECO:0000313" key="12">
    <source>
        <dbReference type="Proteomes" id="UP000652477"/>
    </source>
</evidence>
<dbReference type="Gene3D" id="3.40.50.300">
    <property type="entry name" value="P-loop containing nucleotide triphosphate hydrolases"/>
    <property type="match status" value="1"/>
</dbReference>
<dbReference type="GO" id="GO:0005886">
    <property type="term" value="C:plasma membrane"/>
    <property type="evidence" value="ECO:0007669"/>
    <property type="project" value="UniProtKB-SubCell"/>
</dbReference>
<evidence type="ECO:0000256" key="4">
    <source>
        <dbReference type="ARBA" id="ARBA00022475"/>
    </source>
</evidence>
<evidence type="ECO:0000256" key="1">
    <source>
        <dbReference type="ARBA" id="ARBA00004202"/>
    </source>
</evidence>
<comment type="similarity">
    <text evidence="2">Belongs to the ABC transporter superfamily.</text>
</comment>
<dbReference type="InterPro" id="IPR017871">
    <property type="entry name" value="ABC_transporter-like_CS"/>
</dbReference>
<evidence type="ECO:0000256" key="3">
    <source>
        <dbReference type="ARBA" id="ARBA00022448"/>
    </source>
</evidence>
<dbReference type="SUPFAM" id="SSF52540">
    <property type="entry name" value="P-loop containing nucleoside triphosphate hydrolases"/>
    <property type="match status" value="1"/>
</dbReference>
<name>A0A923LGL7_9FIRM</name>
<dbReference type="GO" id="GO:0005524">
    <property type="term" value="F:ATP binding"/>
    <property type="evidence" value="ECO:0007669"/>
    <property type="project" value="UniProtKB-KW"/>
</dbReference>
<feature type="domain" description="ABC transporter" evidence="10">
    <location>
        <begin position="10"/>
        <end position="257"/>
    </location>
</feature>
<keyword evidence="4" id="KW-1003">Cell membrane</keyword>
<evidence type="ECO:0000256" key="7">
    <source>
        <dbReference type="ARBA" id="ARBA00022840"/>
    </source>
</evidence>
<organism evidence="11 12">
    <name type="scientific">Mediterraneibacter hominis</name>
    <dbReference type="NCBI Taxonomy" id="2763054"/>
    <lineage>
        <taxon>Bacteria</taxon>
        <taxon>Bacillati</taxon>
        <taxon>Bacillota</taxon>
        <taxon>Clostridia</taxon>
        <taxon>Lachnospirales</taxon>
        <taxon>Lachnospiraceae</taxon>
        <taxon>Mediterraneibacter</taxon>
    </lineage>
</organism>
<dbReference type="Proteomes" id="UP000652477">
    <property type="component" value="Unassembled WGS sequence"/>
</dbReference>
<keyword evidence="7 11" id="KW-0067">ATP-binding</keyword>
<dbReference type="NCBIfam" id="TIGR01727">
    <property type="entry name" value="oligo_HPY"/>
    <property type="match status" value="1"/>
</dbReference>
<dbReference type="PANTHER" id="PTHR43297:SF14">
    <property type="entry name" value="ATPASE AAA-TYPE CORE DOMAIN-CONTAINING PROTEIN"/>
    <property type="match status" value="1"/>
</dbReference>
<comment type="subcellular location">
    <subcellularLocation>
        <location evidence="1">Cell membrane</location>
        <topology evidence="1">Peripheral membrane protein</topology>
    </subcellularLocation>
</comment>
<keyword evidence="8" id="KW-1278">Translocase</keyword>
<comment type="caution">
    <text evidence="11">The sequence shown here is derived from an EMBL/GenBank/DDBJ whole genome shotgun (WGS) entry which is preliminary data.</text>
</comment>
<dbReference type="GO" id="GO:0015833">
    <property type="term" value="P:peptide transport"/>
    <property type="evidence" value="ECO:0007669"/>
    <property type="project" value="InterPro"/>
</dbReference>
<evidence type="ECO:0000256" key="5">
    <source>
        <dbReference type="ARBA" id="ARBA00022519"/>
    </source>
</evidence>
<keyword evidence="3" id="KW-0813">Transport</keyword>
<dbReference type="InterPro" id="IPR050388">
    <property type="entry name" value="ABC_Ni/Peptide_Import"/>
</dbReference>
<proteinExistence type="inferred from homology"/>
<dbReference type="PROSITE" id="PS00211">
    <property type="entry name" value="ABC_TRANSPORTER_1"/>
    <property type="match status" value="1"/>
</dbReference>
<dbReference type="InterPro" id="IPR013563">
    <property type="entry name" value="Oligopep_ABC_C"/>
</dbReference>
<dbReference type="RefSeq" id="WP_186874993.1">
    <property type="nucleotide sequence ID" value="NZ_JACOPF010000001.1"/>
</dbReference>
<reference evidence="11" key="1">
    <citation type="submission" date="2020-08" db="EMBL/GenBank/DDBJ databases">
        <title>Genome public.</title>
        <authorList>
            <person name="Liu C."/>
            <person name="Sun Q."/>
        </authorList>
    </citation>
    <scope>NUCLEOTIDE SEQUENCE</scope>
    <source>
        <strain evidence="11">NSJ-55</strain>
    </source>
</reference>
<dbReference type="FunFam" id="3.40.50.300:FF:000016">
    <property type="entry name" value="Oligopeptide ABC transporter ATP-binding component"/>
    <property type="match status" value="1"/>
</dbReference>
<evidence type="ECO:0000313" key="11">
    <source>
        <dbReference type="EMBL" id="MBC5688375.1"/>
    </source>
</evidence>
<dbReference type="CDD" id="cd03257">
    <property type="entry name" value="ABC_NikE_OppD_transporters"/>
    <property type="match status" value="1"/>
</dbReference>
<dbReference type="SMART" id="SM00382">
    <property type="entry name" value="AAA"/>
    <property type="match status" value="1"/>
</dbReference>
<dbReference type="GO" id="GO:0016887">
    <property type="term" value="F:ATP hydrolysis activity"/>
    <property type="evidence" value="ECO:0007669"/>
    <property type="project" value="InterPro"/>
</dbReference>
<keyword evidence="5" id="KW-0997">Cell inner membrane</keyword>
<dbReference type="InterPro" id="IPR003439">
    <property type="entry name" value="ABC_transporter-like_ATP-bd"/>
</dbReference>
<dbReference type="InterPro" id="IPR027417">
    <property type="entry name" value="P-loop_NTPase"/>
</dbReference>
<dbReference type="Pfam" id="PF00005">
    <property type="entry name" value="ABC_tran"/>
    <property type="match status" value="1"/>
</dbReference>
<dbReference type="PROSITE" id="PS50893">
    <property type="entry name" value="ABC_TRANSPORTER_2"/>
    <property type="match status" value="1"/>
</dbReference>